<reference evidence="1 2" key="1">
    <citation type="journal article" date="2016" name="Environ. Microbiol.">
        <title>Effector profiles distinguish formae speciales of Fusarium oxysporum.</title>
        <authorList>
            <person name="van Dam P."/>
            <person name="Fokkens L."/>
            <person name="Schmidt S.M."/>
            <person name="Linmans J.H."/>
            <person name="Kistler H.C."/>
            <person name="Ma L.J."/>
            <person name="Rep M."/>
        </authorList>
    </citation>
    <scope>NUCLEOTIDE SEQUENCE [LARGE SCALE GENOMIC DNA]</scope>
    <source>
        <strain evidence="1 2">Forc016</strain>
    </source>
</reference>
<evidence type="ECO:0000313" key="2">
    <source>
        <dbReference type="Proteomes" id="UP000219602"/>
    </source>
</evidence>
<dbReference type="Proteomes" id="UP000219602">
    <property type="component" value="Chromosome 9"/>
</dbReference>
<proteinExistence type="predicted"/>
<protein>
    <submittedName>
        <fullName evidence="1">Uncharacterized protein</fullName>
    </submittedName>
</protein>
<dbReference type="EMBL" id="MABQ02000007">
    <property type="protein sequence ID" value="PCD30711.1"/>
    <property type="molecule type" value="Genomic_DNA"/>
</dbReference>
<reference evidence="1 2" key="2">
    <citation type="journal article" date="2017" name="Sci. Rep.">
        <title>A mobile pathogenicity chromosome in Fusarium oxysporum for infection of multiple cucurbit species.</title>
        <authorList>
            <person name="van Dam P."/>
            <person name="Fokkens L."/>
            <person name="Ayukawa Y."/>
            <person name="van der Gragt M."/>
            <person name="Ter Horst A."/>
            <person name="Brankovics B."/>
            <person name="Houterman P.M."/>
            <person name="Arie T."/>
            <person name="Rep M."/>
        </authorList>
    </citation>
    <scope>NUCLEOTIDE SEQUENCE [LARGE SCALE GENOMIC DNA]</scope>
    <source>
        <strain evidence="1 2">Forc016</strain>
    </source>
</reference>
<dbReference type="AlphaFoldDB" id="A0A2H3GJ62"/>
<comment type="caution">
    <text evidence="1">The sequence shown here is derived from an EMBL/GenBank/DDBJ whole genome shotgun (WGS) entry which is preliminary data.</text>
</comment>
<evidence type="ECO:0000313" key="1">
    <source>
        <dbReference type="EMBL" id="PCD30711.1"/>
    </source>
</evidence>
<dbReference type="STRING" id="327505.A0A2H3GJ62"/>
<accession>A0A2H3GJ62</accession>
<name>A0A2H3GJ62_FUSOX</name>
<dbReference type="Gene3D" id="3.30.560.10">
    <property type="entry name" value="Glucose Oxidase, domain 3"/>
    <property type="match status" value="1"/>
</dbReference>
<gene>
    <name evidence="1" type="ORF">AU210_010386</name>
</gene>
<sequence length="75" mass="8401">MASVGPEAQCLITMVGKSWEKLGNKGWSWNDLLPCFKKSEKFTFNVEPHNAQELHTRPQSAAHGYNGSVHVSYPQ</sequence>
<organism evidence="1 2">
    <name type="scientific">Fusarium oxysporum f. sp. radicis-cucumerinum</name>
    <dbReference type="NCBI Taxonomy" id="327505"/>
    <lineage>
        <taxon>Eukaryota</taxon>
        <taxon>Fungi</taxon>
        <taxon>Dikarya</taxon>
        <taxon>Ascomycota</taxon>
        <taxon>Pezizomycotina</taxon>
        <taxon>Sordariomycetes</taxon>
        <taxon>Hypocreomycetidae</taxon>
        <taxon>Hypocreales</taxon>
        <taxon>Nectriaceae</taxon>
        <taxon>Fusarium</taxon>
        <taxon>Fusarium oxysporum species complex</taxon>
    </lineage>
</organism>